<evidence type="ECO:0000313" key="13">
    <source>
        <dbReference type="Proteomes" id="UP000076023"/>
    </source>
</evidence>
<keyword evidence="5" id="KW-0809">Transit peptide</keyword>
<dbReference type="InterPro" id="IPR023753">
    <property type="entry name" value="FAD/NAD-binding_dom"/>
</dbReference>
<evidence type="ECO:0000259" key="11">
    <source>
        <dbReference type="Pfam" id="PF22366"/>
    </source>
</evidence>
<dbReference type="PRINTS" id="PR00368">
    <property type="entry name" value="FADPNR"/>
</dbReference>
<dbReference type="RefSeq" id="WP_075080956.1">
    <property type="nucleotide sequence ID" value="NZ_BDCO01000003.1"/>
</dbReference>
<evidence type="ECO:0000256" key="7">
    <source>
        <dbReference type="ARBA" id="ARBA00023027"/>
    </source>
</evidence>
<accession>A0A146GF65</accession>
<sequence length="434" mass="47230">MNITSTEKACPPVLVVVGGGFGGLSAVKELDGKPVKIILIDRSNHHLFQPLLYQVATAGLSPADIAQPIRAILRNQENVTVVLDEVKEIHPETREVVTGDLTFHYDYLIVAAGARHHYFGNNDWEPLAPGLKSLEDAVELRRRVLLAFEVAEKAPTPALREAAMTFVVVGAGPTGVEMAGAISELARFTLRKDFRRINPAEAKVILIEAGPRVLPTFDPTLSESAMNQLKNLHVDVRVNSAVKRISEGEVQVNETVIPTRTVIWAAGNKASPLAAMLGTEVDRQGRVKVNADLSIPGHPHVFAIGDMITATYDGGKPVPGVSPAAMQAGRHAAKNILHLIQREPTEPWNYFDKGSMATIGRNAAVAQIGSFKFGGLLAWAAWVFVHLLFLIGFRNRSAVFLQWIWAYFTYGKGARLISGPTGRWGILTLTKHDS</sequence>
<evidence type="ECO:0000256" key="1">
    <source>
        <dbReference type="ARBA" id="ARBA00005272"/>
    </source>
</evidence>
<name>A0A146GF65_TERSA</name>
<dbReference type="OrthoDB" id="9781621at2"/>
<keyword evidence="13" id="KW-1185">Reference proteome</keyword>
<evidence type="ECO:0000256" key="9">
    <source>
        <dbReference type="SAM" id="Phobius"/>
    </source>
</evidence>
<dbReference type="InterPro" id="IPR054585">
    <property type="entry name" value="NDH2-like_C"/>
</dbReference>
<comment type="catalytic activity">
    <reaction evidence="8">
        <text>a quinone + NADH + H(+) = a quinol + NAD(+)</text>
        <dbReference type="Rhea" id="RHEA:46160"/>
        <dbReference type="ChEBI" id="CHEBI:15378"/>
        <dbReference type="ChEBI" id="CHEBI:24646"/>
        <dbReference type="ChEBI" id="CHEBI:57540"/>
        <dbReference type="ChEBI" id="CHEBI:57945"/>
        <dbReference type="ChEBI" id="CHEBI:132124"/>
        <dbReference type="EC" id="1.6.5.9"/>
    </reaction>
</comment>
<dbReference type="Proteomes" id="UP000076023">
    <property type="component" value="Unassembled WGS sequence"/>
</dbReference>
<dbReference type="InterPro" id="IPR045024">
    <property type="entry name" value="NDH-2"/>
</dbReference>
<evidence type="ECO:0000256" key="6">
    <source>
        <dbReference type="ARBA" id="ARBA00023002"/>
    </source>
</evidence>
<keyword evidence="4" id="KW-0274">FAD</keyword>
<protein>
    <recommendedName>
        <fullName evidence="2">NADH:ubiquinone reductase (non-electrogenic)</fullName>
        <ecNumber evidence="2">1.6.5.9</ecNumber>
    </recommendedName>
</protein>
<evidence type="ECO:0000256" key="4">
    <source>
        <dbReference type="ARBA" id="ARBA00022827"/>
    </source>
</evidence>
<evidence type="ECO:0000313" key="12">
    <source>
        <dbReference type="EMBL" id="GAT35108.1"/>
    </source>
</evidence>
<dbReference type="STRING" id="690879.TSACC_3169"/>
<keyword evidence="6" id="KW-0560">Oxidoreductase</keyword>
<dbReference type="PRINTS" id="PR00411">
    <property type="entry name" value="PNDRDTASEI"/>
</dbReference>
<keyword evidence="9" id="KW-1133">Transmembrane helix</keyword>
<dbReference type="SUPFAM" id="SSF51905">
    <property type="entry name" value="FAD/NAD(P)-binding domain"/>
    <property type="match status" value="1"/>
</dbReference>
<dbReference type="PANTHER" id="PTHR43706:SF47">
    <property type="entry name" value="EXTERNAL NADH-UBIQUINONE OXIDOREDUCTASE 1, MITOCHONDRIAL-RELATED"/>
    <property type="match status" value="1"/>
</dbReference>
<evidence type="ECO:0000256" key="2">
    <source>
        <dbReference type="ARBA" id="ARBA00012637"/>
    </source>
</evidence>
<dbReference type="Gene3D" id="3.50.50.100">
    <property type="match status" value="1"/>
</dbReference>
<dbReference type="InterPro" id="IPR036188">
    <property type="entry name" value="FAD/NAD-bd_sf"/>
</dbReference>
<dbReference type="PANTHER" id="PTHR43706">
    <property type="entry name" value="NADH DEHYDROGENASE"/>
    <property type="match status" value="1"/>
</dbReference>
<organism evidence="12 13">
    <name type="scientific">Terrimicrobium sacchariphilum</name>
    <dbReference type="NCBI Taxonomy" id="690879"/>
    <lineage>
        <taxon>Bacteria</taxon>
        <taxon>Pseudomonadati</taxon>
        <taxon>Verrucomicrobiota</taxon>
        <taxon>Terrimicrobiia</taxon>
        <taxon>Terrimicrobiales</taxon>
        <taxon>Terrimicrobiaceae</taxon>
        <taxon>Terrimicrobium</taxon>
    </lineage>
</organism>
<dbReference type="AlphaFoldDB" id="A0A146GF65"/>
<dbReference type="GO" id="GO:0050136">
    <property type="term" value="F:NADH dehydrogenase (quinone) (non-electrogenic) activity"/>
    <property type="evidence" value="ECO:0007669"/>
    <property type="project" value="UniProtKB-EC"/>
</dbReference>
<dbReference type="Pfam" id="PF22366">
    <property type="entry name" value="NDH2_C"/>
    <property type="match status" value="1"/>
</dbReference>
<feature type="transmembrane region" description="Helical" evidence="9">
    <location>
        <begin position="373"/>
        <end position="393"/>
    </location>
</feature>
<reference evidence="13" key="1">
    <citation type="journal article" date="2017" name="Genome Announc.">
        <title>Draft Genome Sequence of Terrimicrobium sacchariphilum NM-5T, a Facultative Anaerobic Soil Bacterium of the Class Spartobacteria.</title>
        <authorList>
            <person name="Qiu Y.L."/>
            <person name="Tourlousse D.M."/>
            <person name="Matsuura N."/>
            <person name="Ohashi A."/>
            <person name="Sekiguchi Y."/>
        </authorList>
    </citation>
    <scope>NUCLEOTIDE SEQUENCE [LARGE SCALE GENOMIC DNA]</scope>
    <source>
        <strain evidence="13">NM-5</strain>
    </source>
</reference>
<dbReference type="Pfam" id="PF07992">
    <property type="entry name" value="Pyr_redox_2"/>
    <property type="match status" value="1"/>
</dbReference>
<proteinExistence type="inferred from homology"/>
<evidence type="ECO:0000256" key="3">
    <source>
        <dbReference type="ARBA" id="ARBA00022630"/>
    </source>
</evidence>
<comment type="similarity">
    <text evidence="1">Belongs to the NADH dehydrogenase family.</text>
</comment>
<feature type="domain" description="FAD/NAD(P)-binding" evidence="10">
    <location>
        <begin position="14"/>
        <end position="329"/>
    </location>
</feature>
<evidence type="ECO:0000256" key="5">
    <source>
        <dbReference type="ARBA" id="ARBA00022946"/>
    </source>
</evidence>
<dbReference type="EC" id="1.6.5.9" evidence="2"/>
<feature type="domain" description="External alternative NADH-ubiquinone oxidoreductase-like C-terminal" evidence="11">
    <location>
        <begin position="353"/>
        <end position="408"/>
    </location>
</feature>
<keyword evidence="9" id="KW-0472">Membrane</keyword>
<dbReference type="InParanoid" id="A0A146GF65"/>
<keyword evidence="3" id="KW-0285">Flavoprotein</keyword>
<evidence type="ECO:0000256" key="8">
    <source>
        <dbReference type="ARBA" id="ARBA00047599"/>
    </source>
</evidence>
<comment type="caution">
    <text evidence="12">The sequence shown here is derived from an EMBL/GenBank/DDBJ whole genome shotgun (WGS) entry which is preliminary data.</text>
</comment>
<gene>
    <name evidence="12" type="ORF">TSACC_3169</name>
</gene>
<dbReference type="FunCoup" id="A0A146GF65">
    <property type="interactions" value="327"/>
</dbReference>
<keyword evidence="7" id="KW-0520">NAD</keyword>
<evidence type="ECO:0000259" key="10">
    <source>
        <dbReference type="Pfam" id="PF07992"/>
    </source>
</evidence>
<keyword evidence="9" id="KW-0812">Transmembrane</keyword>
<dbReference type="EMBL" id="BDCO01000003">
    <property type="protein sequence ID" value="GAT35108.1"/>
    <property type="molecule type" value="Genomic_DNA"/>
</dbReference>